<accession>A0A147I855</accession>
<dbReference type="Proteomes" id="UP000074310">
    <property type="component" value="Unassembled WGS sequence"/>
</dbReference>
<sequence length="92" mass="9831">MTYGAINRDQAVTIALNALSFVLNDSLRADRFIGVTGLIPDNLRNRLEDPATLAAILSFLEGHEPDLMSCADALGNSPADLVAARHVLERAA</sequence>
<evidence type="ECO:0000313" key="1">
    <source>
        <dbReference type="EMBL" id="KTT75337.1"/>
    </source>
</evidence>
<organism evidence="1 2">
    <name type="scientific">Sphingomonas endophytica</name>
    <dbReference type="NCBI Taxonomy" id="869719"/>
    <lineage>
        <taxon>Bacteria</taxon>
        <taxon>Pseudomonadati</taxon>
        <taxon>Pseudomonadota</taxon>
        <taxon>Alphaproteobacteria</taxon>
        <taxon>Sphingomonadales</taxon>
        <taxon>Sphingomonadaceae</taxon>
        <taxon>Sphingomonas</taxon>
    </lineage>
</organism>
<proteinExistence type="predicted"/>
<reference evidence="1 2" key="1">
    <citation type="journal article" date="2016" name="Front. Microbiol.">
        <title>Genomic Resource of Rice Seed Associated Bacteria.</title>
        <authorList>
            <person name="Midha S."/>
            <person name="Bansal K."/>
            <person name="Sharma S."/>
            <person name="Kumar N."/>
            <person name="Patil P.P."/>
            <person name="Chaudhry V."/>
            <person name="Patil P.B."/>
        </authorList>
    </citation>
    <scope>NUCLEOTIDE SEQUENCE [LARGE SCALE GENOMIC DNA]</scope>
    <source>
        <strain evidence="1 2">NS334</strain>
    </source>
</reference>
<dbReference type="Pfam" id="PF12096">
    <property type="entry name" value="DUF3572"/>
    <property type="match status" value="1"/>
</dbReference>
<protein>
    <recommendedName>
        <fullName evidence="3">DUF3572 domain-containing protein</fullName>
    </recommendedName>
</protein>
<dbReference type="InterPro" id="IPR021955">
    <property type="entry name" value="DUF3572"/>
</dbReference>
<dbReference type="RefSeq" id="WP_058754584.1">
    <property type="nucleotide sequence ID" value="NZ_LDTB01000008.1"/>
</dbReference>
<evidence type="ECO:0008006" key="3">
    <source>
        <dbReference type="Google" id="ProtNLM"/>
    </source>
</evidence>
<dbReference type="PATRIC" id="fig|869719.3.peg.3428"/>
<dbReference type="AlphaFoldDB" id="A0A147I855"/>
<dbReference type="EMBL" id="LDTB01000008">
    <property type="protein sequence ID" value="KTT75337.1"/>
    <property type="molecule type" value="Genomic_DNA"/>
</dbReference>
<comment type="caution">
    <text evidence="1">The sequence shown here is derived from an EMBL/GenBank/DDBJ whole genome shotgun (WGS) entry which is preliminary data.</text>
</comment>
<evidence type="ECO:0000313" key="2">
    <source>
        <dbReference type="Proteomes" id="UP000074310"/>
    </source>
</evidence>
<dbReference type="OrthoDB" id="7356934at2"/>
<keyword evidence="2" id="KW-1185">Reference proteome</keyword>
<name>A0A147I855_9SPHN</name>
<gene>
    <name evidence="1" type="ORF">NS334_03560</name>
</gene>